<evidence type="ECO:0008006" key="3">
    <source>
        <dbReference type="Google" id="ProtNLM"/>
    </source>
</evidence>
<dbReference type="InterPro" id="IPR042236">
    <property type="entry name" value="PI3K_accessory_sf"/>
</dbReference>
<accession>A0A7K0C0J0</accession>
<evidence type="ECO:0000313" key="2">
    <source>
        <dbReference type="Proteomes" id="UP000487268"/>
    </source>
</evidence>
<dbReference type="EMBL" id="WEGH01000003">
    <property type="protein sequence ID" value="MQY06985.1"/>
    <property type="molecule type" value="Genomic_DNA"/>
</dbReference>
<name>A0A7K0C0J0_9ACTN</name>
<evidence type="ECO:0000313" key="1">
    <source>
        <dbReference type="EMBL" id="MQY06985.1"/>
    </source>
</evidence>
<dbReference type="SUPFAM" id="SSF48371">
    <property type="entry name" value="ARM repeat"/>
    <property type="match status" value="1"/>
</dbReference>
<reference evidence="1 2" key="1">
    <citation type="submission" date="2019-10" db="EMBL/GenBank/DDBJ databases">
        <title>Actinomadura rubteroloni sp. nov. and Actinomadura macrotermitis sp. nov., isolated from the gut of fungus growing-termite Macrotermes natalensis.</title>
        <authorList>
            <person name="Benndorf R."/>
            <person name="Martin K."/>
            <person name="Kuefner M."/>
            <person name="De Beer W."/>
            <person name="Kaster A.-K."/>
            <person name="Vollmers J."/>
            <person name="Poulsen M."/>
            <person name="Beemelmanns C."/>
        </authorList>
    </citation>
    <scope>NUCLEOTIDE SEQUENCE [LARGE SCALE GENOMIC DNA]</scope>
    <source>
        <strain evidence="1 2">RB68</strain>
    </source>
</reference>
<dbReference type="InterPro" id="IPR016024">
    <property type="entry name" value="ARM-type_fold"/>
</dbReference>
<dbReference type="Proteomes" id="UP000487268">
    <property type="component" value="Unassembled WGS sequence"/>
</dbReference>
<proteinExistence type="predicted"/>
<dbReference type="RefSeq" id="WP_153536544.1">
    <property type="nucleotide sequence ID" value="NZ_WEGH01000003.1"/>
</dbReference>
<gene>
    <name evidence="1" type="ORF">ACRB68_50820</name>
</gene>
<protein>
    <recommendedName>
        <fullName evidence="3">HEAT repeat domain-containing protein</fullName>
    </recommendedName>
</protein>
<comment type="caution">
    <text evidence="1">The sequence shown here is derived from an EMBL/GenBank/DDBJ whole genome shotgun (WGS) entry which is preliminary data.</text>
</comment>
<dbReference type="Gene3D" id="1.25.40.70">
    <property type="entry name" value="Phosphatidylinositol 3-kinase, accessory domain (PIK)"/>
    <property type="match status" value="1"/>
</dbReference>
<organism evidence="1 2">
    <name type="scientific">Actinomadura macrotermitis</name>
    <dbReference type="NCBI Taxonomy" id="2585200"/>
    <lineage>
        <taxon>Bacteria</taxon>
        <taxon>Bacillati</taxon>
        <taxon>Actinomycetota</taxon>
        <taxon>Actinomycetes</taxon>
        <taxon>Streptosporangiales</taxon>
        <taxon>Thermomonosporaceae</taxon>
        <taxon>Actinomadura</taxon>
    </lineage>
</organism>
<keyword evidence="2" id="KW-1185">Reference proteome</keyword>
<dbReference type="AlphaFoldDB" id="A0A7K0C0J0"/>
<sequence>MVEVSSSGDAFRLDLSEGELDLVLSSLLNTMTGSSDEELSMFVGWTRDEIGAFLHAVLDRRDALAEARRLAALEEDGKLASARSEVGRLRTEGVSALVAAFSAIASRRGEALQEQDGESAALLGVQLEEIAAALGGRRDLLLPLLGAADPGVRLAAAMALTGDHPEAAVPVLQELAALPPMTADFITQAAARLLRARKAEDPGQG</sequence>